<gene>
    <name evidence="1" type="ORF">HKX06_01080</name>
</gene>
<sequence>MNRIIIDLDGTITIDDPNVSYADRLPRHDVIARLTEYRDRGFVICIMTARNMRTHGGNVGLINAHTLPVIQEWLVRHGVPFDEIIVGKPWCGKDGFYVDDRCLRPDEFVNLTDAEIAAHFIPDPTN</sequence>
<comment type="caution">
    <text evidence="1">The sequence shown here is derived from an EMBL/GenBank/DDBJ whole genome shotgun (WGS) entry which is preliminary data.</text>
</comment>
<name>A0A7Y2PA65_SPHPI</name>
<dbReference type="InterPro" id="IPR010039">
    <property type="entry name" value="EcbF_BcbF"/>
</dbReference>
<dbReference type="NCBIfam" id="TIGR01689">
    <property type="entry name" value="EcbF-BcbF"/>
    <property type="match status" value="1"/>
</dbReference>
<dbReference type="RefSeq" id="WP_016509454.1">
    <property type="nucleotide sequence ID" value="NZ_JABEOU010000004.1"/>
</dbReference>
<evidence type="ECO:0000313" key="2">
    <source>
        <dbReference type="Proteomes" id="UP000550136"/>
    </source>
</evidence>
<dbReference type="Gene3D" id="3.40.50.1000">
    <property type="entry name" value="HAD superfamily/HAD-like"/>
    <property type="match status" value="1"/>
</dbReference>
<dbReference type="Proteomes" id="UP000550136">
    <property type="component" value="Unassembled WGS sequence"/>
</dbReference>
<accession>A0A7Y2PA65</accession>
<organism evidence="1 2">
    <name type="scientific">Sphingomonas paucimobilis</name>
    <name type="common">Pseudomonas paucimobilis</name>
    <dbReference type="NCBI Taxonomy" id="13689"/>
    <lineage>
        <taxon>Bacteria</taxon>
        <taxon>Pseudomonadati</taxon>
        <taxon>Pseudomonadota</taxon>
        <taxon>Alphaproteobacteria</taxon>
        <taxon>Sphingomonadales</taxon>
        <taxon>Sphingomonadaceae</taxon>
        <taxon>Sphingomonas</taxon>
    </lineage>
</organism>
<evidence type="ECO:0000313" key="1">
    <source>
        <dbReference type="EMBL" id="NNG55989.1"/>
    </source>
</evidence>
<dbReference type="EMBL" id="JABEOU010000004">
    <property type="protein sequence ID" value="NNG55989.1"/>
    <property type="molecule type" value="Genomic_DNA"/>
</dbReference>
<dbReference type="SUPFAM" id="SSF56784">
    <property type="entry name" value="HAD-like"/>
    <property type="match status" value="1"/>
</dbReference>
<dbReference type="InterPro" id="IPR023214">
    <property type="entry name" value="HAD_sf"/>
</dbReference>
<proteinExistence type="predicted"/>
<dbReference type="AlphaFoldDB" id="A0A7Y2PA65"/>
<dbReference type="InterPro" id="IPR036412">
    <property type="entry name" value="HAD-like_sf"/>
</dbReference>
<reference evidence="1 2" key="1">
    <citation type="submission" date="2020-05" db="EMBL/GenBank/DDBJ databases">
        <title>Draft Genome Sequences of Sphingomonas sp. Isolated from the International Space Station.</title>
        <authorList>
            <person name="Bijlani S."/>
            <person name="Singh N.K."/>
            <person name="Mason C.E."/>
            <person name="Wang C.C."/>
            <person name="Venkateswaran K."/>
        </authorList>
    </citation>
    <scope>NUCLEOTIDE SEQUENCE [LARGE SCALE GENOMIC DNA]</scope>
    <source>
        <strain evidence="1 2">FKI-L5-BR-P1</strain>
    </source>
</reference>
<protein>
    <submittedName>
        <fullName evidence="1">Capsular biosynthesis protein</fullName>
    </submittedName>
</protein>